<dbReference type="Pfam" id="PF19528">
    <property type="entry name" value="DUF6056"/>
    <property type="match status" value="1"/>
</dbReference>
<evidence type="ECO:0000256" key="1">
    <source>
        <dbReference type="SAM" id="Phobius"/>
    </source>
</evidence>
<feature type="transmembrane region" description="Helical" evidence="1">
    <location>
        <begin position="326"/>
        <end position="344"/>
    </location>
</feature>
<feature type="transmembrane region" description="Helical" evidence="1">
    <location>
        <begin position="297"/>
        <end position="314"/>
    </location>
</feature>
<proteinExistence type="predicted"/>
<reference evidence="2" key="2">
    <citation type="submission" date="2021-04" db="EMBL/GenBank/DDBJ databases">
        <authorList>
            <person name="Gilroy R."/>
        </authorList>
    </citation>
    <scope>NUCLEOTIDE SEQUENCE</scope>
    <source>
        <strain evidence="2">687</strain>
    </source>
</reference>
<evidence type="ECO:0000313" key="2">
    <source>
        <dbReference type="EMBL" id="MBU3827191.1"/>
    </source>
</evidence>
<feature type="transmembrane region" description="Helical" evidence="1">
    <location>
        <begin position="356"/>
        <end position="376"/>
    </location>
</feature>
<comment type="caution">
    <text evidence="2">The sequence shown here is derived from an EMBL/GenBank/DDBJ whole genome shotgun (WGS) entry which is preliminary data.</text>
</comment>
<organism evidence="2 3">
    <name type="scientific">Candidatus Anaerobiospirillum merdipullorum</name>
    <dbReference type="NCBI Taxonomy" id="2838450"/>
    <lineage>
        <taxon>Bacteria</taxon>
        <taxon>Pseudomonadati</taxon>
        <taxon>Pseudomonadota</taxon>
        <taxon>Gammaproteobacteria</taxon>
        <taxon>Aeromonadales</taxon>
        <taxon>Succinivibrionaceae</taxon>
        <taxon>Anaerobiospirillum</taxon>
    </lineage>
</organism>
<sequence>MSQAVKTMGYLLPWAVVIFLCSYYTPYFGNDYRYMLVEGTNDLVGSLSDIVISQYRHYFDWGGRTVNHLIAQFLLYIEKPWQSLITTATYLLLLLATVWAGLNCRYPTLKVRIWPLIFVSLVFWLCMRNFGEVVINVVSSCNYMFSTLIILLFLIPFCQSFHVERDVRAWWVTPAMFVLGLLAGWTNENTGCAAVVVVGLYNLKLLWQRRLSAWQFSGGVGLLLGYLILMLAPGNEARMQFMENKGFDFWEHFFNDSLPIIGLSFLTQHLLLISLAYILWQLKRHALLVNPSAQVKMGLWLCAAGFISLLIMLASPTIPARSAAPFTIFVAAGTVALAQELYAHGISLWPKSMRNVVVGLLLIFSTACAVNAILGYRQLNFDNKQRGMEIIAQLRQGKQDLVVSPFKVERSRYIYAADVRVDPNNWANLILTRYYGLHSIVRSCDEPARTLANDFIYFAKLGKPICTLQSPNKAAQP</sequence>
<feature type="transmembrane region" description="Helical" evidence="1">
    <location>
        <begin position="81"/>
        <end position="101"/>
    </location>
</feature>
<feature type="transmembrane region" description="Helical" evidence="1">
    <location>
        <begin position="143"/>
        <end position="163"/>
    </location>
</feature>
<protein>
    <submittedName>
        <fullName evidence="2">Uncharacterized protein</fullName>
    </submittedName>
</protein>
<gene>
    <name evidence="2" type="ORF">IAA31_06855</name>
</gene>
<feature type="transmembrane region" description="Helical" evidence="1">
    <location>
        <begin position="175"/>
        <end position="201"/>
    </location>
</feature>
<reference evidence="2" key="1">
    <citation type="journal article" date="2021" name="PeerJ">
        <title>Extensive microbial diversity within the chicken gut microbiome revealed by metagenomics and culture.</title>
        <authorList>
            <person name="Gilroy R."/>
            <person name="Ravi A."/>
            <person name="Getino M."/>
            <person name="Pursley I."/>
            <person name="Horton D.L."/>
            <person name="Alikhan N.F."/>
            <person name="Baker D."/>
            <person name="Gharbi K."/>
            <person name="Hall N."/>
            <person name="Watson M."/>
            <person name="Adriaenssens E.M."/>
            <person name="Foster-Nyarko E."/>
            <person name="Jarju S."/>
            <person name="Secka A."/>
            <person name="Antonio M."/>
            <person name="Oren A."/>
            <person name="Chaudhuri R.R."/>
            <person name="La Ragione R."/>
            <person name="Hildebrand F."/>
            <person name="Pallen M.J."/>
        </authorList>
    </citation>
    <scope>NUCLEOTIDE SEQUENCE</scope>
    <source>
        <strain evidence="2">687</strain>
    </source>
</reference>
<accession>A0A9E2KPG0</accession>
<keyword evidence="1" id="KW-0472">Membrane</keyword>
<dbReference type="AlphaFoldDB" id="A0A9E2KPG0"/>
<evidence type="ECO:0000313" key="3">
    <source>
        <dbReference type="Proteomes" id="UP000824150"/>
    </source>
</evidence>
<feature type="transmembrane region" description="Helical" evidence="1">
    <location>
        <begin position="253"/>
        <end position="277"/>
    </location>
</feature>
<feature type="transmembrane region" description="Helical" evidence="1">
    <location>
        <begin position="7"/>
        <end position="25"/>
    </location>
</feature>
<keyword evidence="1" id="KW-0812">Transmembrane</keyword>
<dbReference type="InterPro" id="IPR045691">
    <property type="entry name" value="DUF6056"/>
</dbReference>
<dbReference type="Proteomes" id="UP000824150">
    <property type="component" value="Unassembled WGS sequence"/>
</dbReference>
<name>A0A9E2KPG0_9GAMM</name>
<feature type="transmembrane region" description="Helical" evidence="1">
    <location>
        <begin position="213"/>
        <end position="232"/>
    </location>
</feature>
<dbReference type="EMBL" id="JAHLFG010000074">
    <property type="protein sequence ID" value="MBU3827191.1"/>
    <property type="molecule type" value="Genomic_DNA"/>
</dbReference>
<keyword evidence="1" id="KW-1133">Transmembrane helix</keyword>